<keyword evidence="2" id="KW-0812">Transmembrane</keyword>
<dbReference type="GeneID" id="112047811"/>
<keyword evidence="3" id="KW-1185">Reference proteome</keyword>
<keyword evidence="2" id="KW-0472">Membrane</keyword>
<gene>
    <name evidence="4" type="primary">LOC112047811</name>
</gene>
<evidence type="ECO:0000256" key="2">
    <source>
        <dbReference type="SAM" id="Phobius"/>
    </source>
</evidence>
<evidence type="ECO:0000313" key="4">
    <source>
        <dbReference type="RefSeq" id="XP_052740378.1"/>
    </source>
</evidence>
<feature type="transmembrane region" description="Helical" evidence="2">
    <location>
        <begin position="165"/>
        <end position="188"/>
    </location>
</feature>
<evidence type="ECO:0000256" key="1">
    <source>
        <dbReference type="SAM" id="MobiDB-lite"/>
    </source>
</evidence>
<feature type="region of interest" description="Disordered" evidence="1">
    <location>
        <begin position="1"/>
        <end position="28"/>
    </location>
</feature>
<dbReference type="RefSeq" id="XP_052740378.1">
    <property type="nucleotide sequence ID" value="XM_052884418.1"/>
</dbReference>
<dbReference type="Proteomes" id="UP001652582">
    <property type="component" value="Chromosome 11"/>
</dbReference>
<organism evidence="3 4">
    <name type="scientific">Bicyclus anynana</name>
    <name type="common">Squinting bush brown butterfly</name>
    <dbReference type="NCBI Taxonomy" id="110368"/>
    <lineage>
        <taxon>Eukaryota</taxon>
        <taxon>Metazoa</taxon>
        <taxon>Ecdysozoa</taxon>
        <taxon>Arthropoda</taxon>
        <taxon>Hexapoda</taxon>
        <taxon>Insecta</taxon>
        <taxon>Pterygota</taxon>
        <taxon>Neoptera</taxon>
        <taxon>Endopterygota</taxon>
        <taxon>Lepidoptera</taxon>
        <taxon>Glossata</taxon>
        <taxon>Ditrysia</taxon>
        <taxon>Papilionoidea</taxon>
        <taxon>Nymphalidae</taxon>
        <taxon>Satyrinae</taxon>
        <taxon>Satyrini</taxon>
        <taxon>Mycalesina</taxon>
        <taxon>Bicyclus</taxon>
    </lineage>
</organism>
<protein>
    <submittedName>
        <fullName evidence="4">Uncharacterized protein LOC112047811</fullName>
    </submittedName>
</protein>
<reference evidence="4" key="1">
    <citation type="submission" date="2025-08" db="UniProtKB">
        <authorList>
            <consortium name="RefSeq"/>
        </authorList>
    </citation>
    <scope>IDENTIFICATION</scope>
</reference>
<sequence length="288" mass="32058">MLKQQLSPRSVHPYQTTVVPRSEQQFATANQQRAKYPWAEESNPPVYQLAALDSSSASENPYHVPQFYQTTHRNYGGPPSPVYQMPYSTGSWRTHKTKDHMVKPLPSNTYSFPPCASAFSLPLCDVEHPRTVSHSPVPTVPSLSPEVPIIGACGGHCPGFEYVCYYILQVIFVVGILTGISLCIAGIVLRRTNRNGDLGVLVYIGCLSSCVCSVLLGVQCCVRREIRQRKLRANLHIPMQAMQEPPATACPLLPSMLPHSQVYRPTTSNVSAEEEVPGVPWWRRENRD</sequence>
<evidence type="ECO:0000313" key="3">
    <source>
        <dbReference type="Proteomes" id="UP001652582"/>
    </source>
</evidence>
<proteinExistence type="predicted"/>
<accession>A0ABM3LMW4</accession>
<name>A0ABM3LMW4_BICAN</name>
<feature type="transmembrane region" description="Helical" evidence="2">
    <location>
        <begin position="200"/>
        <end position="222"/>
    </location>
</feature>
<keyword evidence="2" id="KW-1133">Transmembrane helix</keyword>